<evidence type="ECO:0000313" key="2">
    <source>
        <dbReference type="Proteomes" id="UP000663852"/>
    </source>
</evidence>
<name>A0A815FHX5_ADIRI</name>
<accession>A0A815FHX5</accession>
<sequence>MESIRGKSSTELNFPVVSNKLICFQSVLLELRRHFRPWLHSSDTHWIQQAFSYATISSEGLDIYISMSHDTFKTNIAFSLF</sequence>
<gene>
    <name evidence="1" type="ORF">EDS130_LOCUS31968</name>
</gene>
<dbReference type="AlphaFoldDB" id="A0A815FHX5"/>
<reference evidence="1" key="1">
    <citation type="submission" date="2021-02" db="EMBL/GenBank/DDBJ databases">
        <authorList>
            <person name="Nowell W R."/>
        </authorList>
    </citation>
    <scope>NUCLEOTIDE SEQUENCE</scope>
</reference>
<evidence type="ECO:0000313" key="1">
    <source>
        <dbReference type="EMBL" id="CAF1326929.1"/>
    </source>
</evidence>
<dbReference type="EMBL" id="CAJNOJ010000240">
    <property type="protein sequence ID" value="CAF1326929.1"/>
    <property type="molecule type" value="Genomic_DNA"/>
</dbReference>
<comment type="caution">
    <text evidence="1">The sequence shown here is derived from an EMBL/GenBank/DDBJ whole genome shotgun (WGS) entry which is preliminary data.</text>
</comment>
<protein>
    <submittedName>
        <fullName evidence="1">Uncharacterized protein</fullName>
    </submittedName>
</protein>
<proteinExistence type="predicted"/>
<organism evidence="1 2">
    <name type="scientific">Adineta ricciae</name>
    <name type="common">Rotifer</name>
    <dbReference type="NCBI Taxonomy" id="249248"/>
    <lineage>
        <taxon>Eukaryota</taxon>
        <taxon>Metazoa</taxon>
        <taxon>Spiralia</taxon>
        <taxon>Gnathifera</taxon>
        <taxon>Rotifera</taxon>
        <taxon>Eurotatoria</taxon>
        <taxon>Bdelloidea</taxon>
        <taxon>Adinetida</taxon>
        <taxon>Adinetidae</taxon>
        <taxon>Adineta</taxon>
    </lineage>
</organism>
<dbReference type="Proteomes" id="UP000663852">
    <property type="component" value="Unassembled WGS sequence"/>
</dbReference>